<dbReference type="Proteomes" id="UP001446205">
    <property type="component" value="Unassembled WGS sequence"/>
</dbReference>
<feature type="region of interest" description="Disordered" evidence="1">
    <location>
        <begin position="1"/>
        <end position="20"/>
    </location>
</feature>
<evidence type="ECO:0000313" key="3">
    <source>
        <dbReference type="Proteomes" id="UP001446205"/>
    </source>
</evidence>
<evidence type="ECO:0000256" key="1">
    <source>
        <dbReference type="SAM" id="MobiDB-lite"/>
    </source>
</evidence>
<protein>
    <submittedName>
        <fullName evidence="2">Uncharacterized protein</fullName>
    </submittedName>
</protein>
<sequence>MEQPFLHTLRSAAQGQNQPGHTELREALKHLHRLLVDLAADLQLEYIGPLAGLPPAPDKHRLVIRDHTWNVHEHSWGAAICSTQAGANWRADWPLHGASRERQMVIVQALPEFIQGYRLSLEEAGLGQRNSARRIAQIADFLRS</sequence>
<keyword evidence="3" id="KW-1185">Reference proteome</keyword>
<accession>A0ABU9D8U8</accession>
<comment type="caution">
    <text evidence="2">The sequence shown here is derived from an EMBL/GenBank/DDBJ whole genome shotgun (WGS) entry which is preliminary data.</text>
</comment>
<dbReference type="EMBL" id="JBBPCO010000008">
    <property type="protein sequence ID" value="MEK8089947.1"/>
    <property type="molecule type" value="Genomic_DNA"/>
</dbReference>
<evidence type="ECO:0000313" key="2">
    <source>
        <dbReference type="EMBL" id="MEK8089947.1"/>
    </source>
</evidence>
<gene>
    <name evidence="2" type="ORF">WOB96_09225</name>
</gene>
<proteinExistence type="predicted"/>
<feature type="compositionally biased region" description="Polar residues" evidence="1">
    <location>
        <begin position="11"/>
        <end position="20"/>
    </location>
</feature>
<name>A0ABU9D8U8_9PROT</name>
<dbReference type="RefSeq" id="WP_341371005.1">
    <property type="nucleotide sequence ID" value="NZ_JBBPCO010000008.1"/>
</dbReference>
<organism evidence="2 3">
    <name type="scientific">Thermithiobacillus plumbiphilus</name>
    <dbReference type="NCBI Taxonomy" id="1729899"/>
    <lineage>
        <taxon>Bacteria</taxon>
        <taxon>Pseudomonadati</taxon>
        <taxon>Pseudomonadota</taxon>
        <taxon>Acidithiobacillia</taxon>
        <taxon>Acidithiobacillales</taxon>
        <taxon>Thermithiobacillaceae</taxon>
        <taxon>Thermithiobacillus</taxon>
    </lineage>
</organism>
<reference evidence="2 3" key="1">
    <citation type="submission" date="2024-04" db="EMBL/GenBank/DDBJ databases">
        <authorList>
            <person name="Abashina T."/>
            <person name="Shaikin A."/>
        </authorList>
    </citation>
    <scope>NUCLEOTIDE SEQUENCE [LARGE SCALE GENOMIC DNA]</scope>
    <source>
        <strain evidence="2 3">AAFK</strain>
    </source>
</reference>